<dbReference type="GO" id="GO:0019277">
    <property type="term" value="P:UDP-N-acetylgalactosamine biosynthetic process"/>
    <property type="evidence" value="ECO:0007669"/>
    <property type="project" value="InterPro"/>
</dbReference>
<comment type="pathway">
    <text evidence="2">Cell wall biogenesis; peptidoglycan biosynthesis.</text>
</comment>
<dbReference type="InterPro" id="IPR036968">
    <property type="entry name" value="Enolpyruvate_Tfrase_sf"/>
</dbReference>
<keyword evidence="8" id="KW-0131">Cell cycle</keyword>
<dbReference type="EMBL" id="LAZR01001392">
    <property type="protein sequence ID" value="KKN45400.1"/>
    <property type="molecule type" value="Genomic_DNA"/>
</dbReference>
<evidence type="ECO:0000256" key="2">
    <source>
        <dbReference type="ARBA" id="ARBA00004752"/>
    </source>
</evidence>
<evidence type="ECO:0000256" key="14">
    <source>
        <dbReference type="ARBA" id="ARBA00042842"/>
    </source>
</evidence>
<dbReference type="PANTHER" id="PTHR43783:SF1">
    <property type="entry name" value="UDP-N-ACETYLGLUCOSAMINE 1-CARBOXYVINYLTRANSFERASE"/>
    <property type="match status" value="1"/>
</dbReference>
<evidence type="ECO:0000256" key="8">
    <source>
        <dbReference type="ARBA" id="ARBA00023306"/>
    </source>
</evidence>
<sequence>MHMERIRIVGNPNLQLKGKVKISGAKNAVLPAITASLLTKEKVRLKNIPLVKDVFTILTVMKELGANYSKRKNTLSIQAKKINSAEASYELISAMRASILVLGPLLARYGKAIVALPGGCAIGSRPIDLHIHGLEKLGATISLEHGYIKAEAKKLHGAEIEFEKKSVGGTENLIMAASLAQGETVLKNCSLEPEVLDLCELLVKMGAKIDGIGQETIRIKGVKELGGATHDIIPDRIEAGTFLVAGALTRGNIVLTNSRPHHLDTIIEKLRYSGAKIEQLNNNSLRVIGSEDIKSQDVTTSPYPGFPTDMQAQFTILMTQASGTSIITETIFDRRFTHINELLRLGANIEVSGDKATVRGKTPLSGAEIIASDLRASASLILAGLIASGETIVNKVEHLDRGYEKLEGKLKSLGAHIERIKE</sequence>
<accession>A0A0F9QMM0</accession>
<dbReference type="GO" id="GO:0009252">
    <property type="term" value="P:peptidoglycan biosynthetic process"/>
    <property type="evidence" value="ECO:0007669"/>
    <property type="project" value="UniProtKB-KW"/>
</dbReference>
<keyword evidence="9" id="KW-0961">Cell wall biogenesis/degradation</keyword>
<keyword evidence="7" id="KW-0573">Peptidoglycan synthesis</keyword>
<evidence type="ECO:0000256" key="15">
    <source>
        <dbReference type="ARBA" id="ARBA00047527"/>
    </source>
</evidence>
<comment type="caution">
    <text evidence="17">The sequence shown here is derived from an EMBL/GenBank/DDBJ whole genome shotgun (WGS) entry which is preliminary data.</text>
</comment>
<dbReference type="HAMAP" id="MF_00111">
    <property type="entry name" value="MurA"/>
    <property type="match status" value="1"/>
</dbReference>
<dbReference type="GO" id="GO:0051301">
    <property type="term" value="P:cell division"/>
    <property type="evidence" value="ECO:0007669"/>
    <property type="project" value="UniProtKB-KW"/>
</dbReference>
<evidence type="ECO:0000256" key="3">
    <source>
        <dbReference type="ARBA" id="ARBA00022490"/>
    </source>
</evidence>
<evidence type="ECO:0000256" key="12">
    <source>
        <dbReference type="ARBA" id="ARBA00039754"/>
    </source>
</evidence>
<comment type="catalytic activity">
    <reaction evidence="15">
        <text>phosphoenolpyruvate + UDP-N-acetyl-alpha-D-glucosamine = UDP-N-acetyl-3-O-(1-carboxyvinyl)-alpha-D-glucosamine + phosphate</text>
        <dbReference type="Rhea" id="RHEA:18681"/>
        <dbReference type="ChEBI" id="CHEBI:43474"/>
        <dbReference type="ChEBI" id="CHEBI:57705"/>
        <dbReference type="ChEBI" id="CHEBI:58702"/>
        <dbReference type="ChEBI" id="CHEBI:68483"/>
        <dbReference type="EC" id="2.5.1.7"/>
    </reaction>
</comment>
<evidence type="ECO:0000259" key="16">
    <source>
        <dbReference type="Pfam" id="PF00275"/>
    </source>
</evidence>
<evidence type="ECO:0000256" key="9">
    <source>
        <dbReference type="ARBA" id="ARBA00023316"/>
    </source>
</evidence>
<dbReference type="FunFam" id="3.65.10.10:FF:000001">
    <property type="entry name" value="UDP-N-acetylglucosamine 1-carboxyvinyltransferase"/>
    <property type="match status" value="1"/>
</dbReference>
<dbReference type="GO" id="GO:0008360">
    <property type="term" value="P:regulation of cell shape"/>
    <property type="evidence" value="ECO:0007669"/>
    <property type="project" value="UniProtKB-KW"/>
</dbReference>
<evidence type="ECO:0000256" key="10">
    <source>
        <dbReference type="ARBA" id="ARBA00038367"/>
    </source>
</evidence>
<evidence type="ECO:0000256" key="4">
    <source>
        <dbReference type="ARBA" id="ARBA00022618"/>
    </source>
</evidence>
<evidence type="ECO:0000256" key="5">
    <source>
        <dbReference type="ARBA" id="ARBA00022679"/>
    </source>
</evidence>
<reference evidence="17" key="1">
    <citation type="journal article" date="2015" name="Nature">
        <title>Complex archaea that bridge the gap between prokaryotes and eukaryotes.</title>
        <authorList>
            <person name="Spang A."/>
            <person name="Saw J.H."/>
            <person name="Jorgensen S.L."/>
            <person name="Zaremba-Niedzwiedzka K."/>
            <person name="Martijn J."/>
            <person name="Lind A.E."/>
            <person name="van Eijk R."/>
            <person name="Schleper C."/>
            <person name="Guy L."/>
            <person name="Ettema T.J."/>
        </authorList>
    </citation>
    <scope>NUCLEOTIDE SEQUENCE</scope>
</reference>
<dbReference type="CDD" id="cd01555">
    <property type="entry name" value="UdpNAET"/>
    <property type="match status" value="1"/>
</dbReference>
<keyword evidence="3" id="KW-0963">Cytoplasm</keyword>
<protein>
    <recommendedName>
        <fullName evidence="12">UDP-N-acetylglucosamine 1-carboxyvinyltransferase</fullName>
        <ecNumber evidence="11">2.5.1.7</ecNumber>
    </recommendedName>
    <alternativeName>
        <fullName evidence="13">Enoylpyruvate transferase</fullName>
    </alternativeName>
    <alternativeName>
        <fullName evidence="14">UDP-N-acetylglucosamine enolpyruvyl transferase</fullName>
    </alternativeName>
</protein>
<keyword evidence="6" id="KW-0133">Cell shape</keyword>
<name>A0A0F9QMM0_9ZZZZ</name>
<dbReference type="SUPFAM" id="SSF55205">
    <property type="entry name" value="EPT/RTPC-like"/>
    <property type="match status" value="1"/>
</dbReference>
<dbReference type="InterPro" id="IPR005750">
    <property type="entry name" value="UDP_GlcNAc_COvinyl_MurA"/>
</dbReference>
<evidence type="ECO:0000256" key="11">
    <source>
        <dbReference type="ARBA" id="ARBA00039108"/>
    </source>
</evidence>
<dbReference type="GO" id="GO:0008760">
    <property type="term" value="F:UDP-N-acetylglucosamine 1-carboxyvinyltransferase activity"/>
    <property type="evidence" value="ECO:0007669"/>
    <property type="project" value="UniProtKB-EC"/>
</dbReference>
<proteinExistence type="inferred from homology"/>
<comment type="subcellular location">
    <subcellularLocation>
        <location evidence="1">Cytoplasm</location>
    </subcellularLocation>
</comment>
<comment type="similarity">
    <text evidence="10">Belongs to the EPSP synthase family. MurA subfamily.</text>
</comment>
<dbReference type="NCBIfam" id="TIGR01072">
    <property type="entry name" value="murA"/>
    <property type="match status" value="1"/>
</dbReference>
<dbReference type="EC" id="2.5.1.7" evidence="11"/>
<keyword evidence="5" id="KW-0808">Transferase</keyword>
<dbReference type="GO" id="GO:0071555">
    <property type="term" value="P:cell wall organization"/>
    <property type="evidence" value="ECO:0007669"/>
    <property type="project" value="UniProtKB-KW"/>
</dbReference>
<feature type="domain" description="Enolpyruvate transferase" evidence="16">
    <location>
        <begin position="15"/>
        <end position="410"/>
    </location>
</feature>
<dbReference type="PANTHER" id="PTHR43783">
    <property type="entry name" value="UDP-N-ACETYLGLUCOSAMINE 1-CARBOXYVINYLTRANSFERASE"/>
    <property type="match status" value="1"/>
</dbReference>
<dbReference type="InterPro" id="IPR013792">
    <property type="entry name" value="RNA3'P_cycl/enolpyr_Trfase_a/b"/>
</dbReference>
<evidence type="ECO:0000256" key="7">
    <source>
        <dbReference type="ARBA" id="ARBA00022984"/>
    </source>
</evidence>
<evidence type="ECO:0000256" key="6">
    <source>
        <dbReference type="ARBA" id="ARBA00022960"/>
    </source>
</evidence>
<dbReference type="Gene3D" id="3.65.10.10">
    <property type="entry name" value="Enolpyruvate transferase domain"/>
    <property type="match status" value="2"/>
</dbReference>
<dbReference type="NCBIfam" id="NF006873">
    <property type="entry name" value="PRK09369.1"/>
    <property type="match status" value="1"/>
</dbReference>
<evidence type="ECO:0000256" key="13">
    <source>
        <dbReference type="ARBA" id="ARBA00042443"/>
    </source>
</evidence>
<organism evidence="17">
    <name type="scientific">marine sediment metagenome</name>
    <dbReference type="NCBI Taxonomy" id="412755"/>
    <lineage>
        <taxon>unclassified sequences</taxon>
        <taxon>metagenomes</taxon>
        <taxon>ecological metagenomes</taxon>
    </lineage>
</organism>
<dbReference type="Pfam" id="PF00275">
    <property type="entry name" value="EPSP_synthase"/>
    <property type="match status" value="1"/>
</dbReference>
<gene>
    <name evidence="17" type="ORF">LCGC14_0683410</name>
</gene>
<dbReference type="InterPro" id="IPR001986">
    <property type="entry name" value="Enolpyruvate_Tfrase_dom"/>
</dbReference>
<evidence type="ECO:0000313" key="17">
    <source>
        <dbReference type="EMBL" id="KKN45400.1"/>
    </source>
</evidence>
<evidence type="ECO:0000256" key="1">
    <source>
        <dbReference type="ARBA" id="ARBA00004496"/>
    </source>
</evidence>
<dbReference type="InterPro" id="IPR050068">
    <property type="entry name" value="MurA_subfamily"/>
</dbReference>
<keyword evidence="4" id="KW-0132">Cell division</keyword>
<dbReference type="GO" id="GO:0005737">
    <property type="term" value="C:cytoplasm"/>
    <property type="evidence" value="ECO:0007669"/>
    <property type="project" value="UniProtKB-SubCell"/>
</dbReference>
<dbReference type="AlphaFoldDB" id="A0A0F9QMM0"/>